<dbReference type="AlphaFoldDB" id="K2SAE5"/>
<evidence type="ECO:0000313" key="5">
    <source>
        <dbReference type="EMBL" id="EKG13845.1"/>
    </source>
</evidence>
<evidence type="ECO:0000256" key="2">
    <source>
        <dbReference type="ARBA" id="ARBA00022723"/>
    </source>
</evidence>
<dbReference type="PANTHER" id="PTHR28620:SF1">
    <property type="entry name" value="CENP-V_GFA DOMAIN-CONTAINING PROTEIN"/>
    <property type="match status" value="1"/>
</dbReference>
<organism evidence="5 6">
    <name type="scientific">Macrophomina phaseolina (strain MS6)</name>
    <name type="common">Charcoal rot fungus</name>
    <dbReference type="NCBI Taxonomy" id="1126212"/>
    <lineage>
        <taxon>Eukaryota</taxon>
        <taxon>Fungi</taxon>
        <taxon>Dikarya</taxon>
        <taxon>Ascomycota</taxon>
        <taxon>Pezizomycotina</taxon>
        <taxon>Dothideomycetes</taxon>
        <taxon>Dothideomycetes incertae sedis</taxon>
        <taxon>Botryosphaeriales</taxon>
        <taxon>Botryosphaeriaceae</taxon>
        <taxon>Macrophomina</taxon>
    </lineage>
</organism>
<dbReference type="STRING" id="1126212.K2SAE5"/>
<accession>K2SAE5</accession>
<dbReference type="EMBL" id="AHHD01000382">
    <property type="protein sequence ID" value="EKG13845.1"/>
    <property type="molecule type" value="Genomic_DNA"/>
</dbReference>
<dbReference type="Proteomes" id="UP000007129">
    <property type="component" value="Unassembled WGS sequence"/>
</dbReference>
<comment type="caution">
    <text evidence="5">The sequence shown here is derived from an EMBL/GenBank/DDBJ whole genome shotgun (WGS) entry which is preliminary data.</text>
</comment>
<protein>
    <submittedName>
        <fullName evidence="5">Glutathione-dependent formaldehyde-activating family GFA</fullName>
    </submittedName>
</protein>
<dbReference type="InterPro" id="IPR006913">
    <property type="entry name" value="CENP-V/GFA"/>
</dbReference>
<keyword evidence="3" id="KW-0862">Zinc</keyword>
<dbReference type="Gene3D" id="2.170.150.70">
    <property type="match status" value="1"/>
</dbReference>
<dbReference type="GO" id="GO:0016846">
    <property type="term" value="F:carbon-sulfur lyase activity"/>
    <property type="evidence" value="ECO:0007669"/>
    <property type="project" value="InterPro"/>
</dbReference>
<dbReference type="InterPro" id="IPR052355">
    <property type="entry name" value="CENP-V-like"/>
</dbReference>
<evidence type="ECO:0000313" key="6">
    <source>
        <dbReference type="Proteomes" id="UP000007129"/>
    </source>
</evidence>
<dbReference type="VEuPathDB" id="FungiDB:MPH_08977"/>
<dbReference type="PROSITE" id="PS51891">
    <property type="entry name" value="CENP_V_GFA"/>
    <property type="match status" value="1"/>
</dbReference>
<dbReference type="InParanoid" id="K2SAE5"/>
<evidence type="ECO:0000256" key="3">
    <source>
        <dbReference type="ARBA" id="ARBA00022833"/>
    </source>
</evidence>
<dbReference type="eggNOG" id="ENOG502SWXF">
    <property type="taxonomic scope" value="Eukaryota"/>
</dbReference>
<dbReference type="GO" id="GO:0046872">
    <property type="term" value="F:metal ion binding"/>
    <property type="evidence" value="ECO:0007669"/>
    <property type="project" value="UniProtKB-KW"/>
</dbReference>
<feature type="domain" description="CENP-V/GFA" evidence="4">
    <location>
        <begin position="17"/>
        <end position="151"/>
    </location>
</feature>
<dbReference type="SUPFAM" id="SSF51316">
    <property type="entry name" value="Mss4-like"/>
    <property type="match status" value="1"/>
</dbReference>
<name>K2SAE5_MACPH</name>
<reference evidence="5 6" key="1">
    <citation type="journal article" date="2012" name="BMC Genomics">
        <title>Tools to kill: Genome of one of the most destructive plant pathogenic fungi Macrophomina phaseolina.</title>
        <authorList>
            <person name="Islam M.S."/>
            <person name="Haque M.S."/>
            <person name="Islam M.M."/>
            <person name="Emdad E.M."/>
            <person name="Halim A."/>
            <person name="Hossen Q.M.M."/>
            <person name="Hossain M.Z."/>
            <person name="Ahmed B."/>
            <person name="Rahim S."/>
            <person name="Rahman M.S."/>
            <person name="Alam M.M."/>
            <person name="Hou S."/>
            <person name="Wan X."/>
            <person name="Saito J.A."/>
            <person name="Alam M."/>
        </authorList>
    </citation>
    <scope>NUCLEOTIDE SEQUENCE [LARGE SCALE GENOMIC DNA]</scope>
    <source>
        <strain evidence="5 6">MS6</strain>
    </source>
</reference>
<sequence length="159" mass="17690">MSSDAQSPPQRPTPSTYIGSCHCKFITYSASIDFTLSGFTKCNCGICQKAGYLIANPLPGSFQLKTPLEGEAALKDYQFGPKSVHHFFCPHCGVRCFLRGTYEDDGKTHEFLNVNAVTLDEKEGPDKEMEDFCNIKTTYVDGRTGNWEPLDKPYKGGVW</sequence>
<comment type="similarity">
    <text evidence="1">Belongs to the Gfa family.</text>
</comment>
<dbReference type="Pfam" id="PF04828">
    <property type="entry name" value="GFA"/>
    <property type="match status" value="1"/>
</dbReference>
<dbReference type="InterPro" id="IPR011057">
    <property type="entry name" value="Mss4-like_sf"/>
</dbReference>
<proteinExistence type="inferred from homology"/>
<dbReference type="OrthoDB" id="2993351at2759"/>
<evidence type="ECO:0000259" key="4">
    <source>
        <dbReference type="PROSITE" id="PS51891"/>
    </source>
</evidence>
<dbReference type="HOGENOM" id="CLU_055491_7_2_1"/>
<gene>
    <name evidence="5" type="ORF">MPH_08977</name>
</gene>
<keyword evidence="2" id="KW-0479">Metal-binding</keyword>
<dbReference type="PANTHER" id="PTHR28620">
    <property type="entry name" value="CENTROMERE PROTEIN V"/>
    <property type="match status" value="1"/>
</dbReference>
<evidence type="ECO:0000256" key="1">
    <source>
        <dbReference type="ARBA" id="ARBA00005495"/>
    </source>
</evidence>